<keyword evidence="3" id="KW-1185">Reference proteome</keyword>
<reference evidence="2" key="1">
    <citation type="journal article" date="2014" name="Int. J. Syst. Evol. Microbiol.">
        <title>Complete genome sequence of Corynebacterium casei LMG S-19264T (=DSM 44701T), isolated from a smear-ripened cheese.</title>
        <authorList>
            <consortium name="US DOE Joint Genome Institute (JGI-PGF)"/>
            <person name="Walter F."/>
            <person name="Albersmeier A."/>
            <person name="Kalinowski J."/>
            <person name="Ruckert C."/>
        </authorList>
    </citation>
    <scope>NUCLEOTIDE SEQUENCE</scope>
    <source>
        <strain evidence="2">CGMCC 1.15290</strain>
    </source>
</reference>
<sequence>MVYLADAMKLFFKYVTLPICAAIALCLLFTHPACTTPPEKNTPEYVTTAFYTAFREKNFSKAKKYATPESAGLLDIMQTLGEKAENALIADAKADFSLKTLAESDSTATVQVVLPDHTKAIVMPLVKSNGIWKVAFDKSMD</sequence>
<protein>
    <recommendedName>
        <fullName evidence="4">DUF4878 domain-containing protein</fullName>
    </recommendedName>
</protein>
<gene>
    <name evidence="2" type="ORF">GCM10011379_08880</name>
</gene>
<organism evidence="2 3">
    <name type="scientific">Filimonas zeae</name>
    <dbReference type="NCBI Taxonomy" id="1737353"/>
    <lineage>
        <taxon>Bacteria</taxon>
        <taxon>Pseudomonadati</taxon>
        <taxon>Bacteroidota</taxon>
        <taxon>Chitinophagia</taxon>
        <taxon>Chitinophagales</taxon>
        <taxon>Chitinophagaceae</taxon>
        <taxon>Filimonas</taxon>
    </lineage>
</organism>
<evidence type="ECO:0008006" key="4">
    <source>
        <dbReference type="Google" id="ProtNLM"/>
    </source>
</evidence>
<dbReference type="AlphaFoldDB" id="A0A917MS00"/>
<feature type="chain" id="PRO_5037218608" description="DUF4878 domain-containing protein" evidence="1">
    <location>
        <begin position="36"/>
        <end position="141"/>
    </location>
</feature>
<evidence type="ECO:0000313" key="3">
    <source>
        <dbReference type="Proteomes" id="UP000627292"/>
    </source>
</evidence>
<dbReference type="Proteomes" id="UP000627292">
    <property type="component" value="Unassembled WGS sequence"/>
</dbReference>
<keyword evidence="1" id="KW-0732">Signal</keyword>
<accession>A0A917MS00</accession>
<feature type="signal peptide" evidence="1">
    <location>
        <begin position="1"/>
        <end position="35"/>
    </location>
</feature>
<dbReference type="EMBL" id="BMIB01000001">
    <property type="protein sequence ID" value="GGH60713.1"/>
    <property type="molecule type" value="Genomic_DNA"/>
</dbReference>
<reference evidence="2" key="2">
    <citation type="submission" date="2020-09" db="EMBL/GenBank/DDBJ databases">
        <authorList>
            <person name="Sun Q."/>
            <person name="Zhou Y."/>
        </authorList>
    </citation>
    <scope>NUCLEOTIDE SEQUENCE</scope>
    <source>
        <strain evidence="2">CGMCC 1.15290</strain>
    </source>
</reference>
<evidence type="ECO:0000313" key="2">
    <source>
        <dbReference type="EMBL" id="GGH60713.1"/>
    </source>
</evidence>
<name>A0A917MS00_9BACT</name>
<proteinExistence type="predicted"/>
<evidence type="ECO:0000256" key="1">
    <source>
        <dbReference type="SAM" id="SignalP"/>
    </source>
</evidence>
<comment type="caution">
    <text evidence="2">The sequence shown here is derived from an EMBL/GenBank/DDBJ whole genome shotgun (WGS) entry which is preliminary data.</text>
</comment>